<organism evidence="7 8">
    <name type="scientific">Rothia kristinae</name>
    <dbReference type="NCBI Taxonomy" id="37923"/>
    <lineage>
        <taxon>Bacteria</taxon>
        <taxon>Bacillati</taxon>
        <taxon>Actinomycetota</taxon>
        <taxon>Actinomycetes</taxon>
        <taxon>Micrococcales</taxon>
        <taxon>Micrococcaceae</taxon>
        <taxon>Rothia</taxon>
    </lineage>
</organism>
<evidence type="ECO:0000256" key="1">
    <source>
        <dbReference type="ARBA" id="ARBA00004202"/>
    </source>
</evidence>
<protein>
    <submittedName>
        <fullName evidence="7">ABC transporter ATP-binding protein</fullName>
    </submittedName>
</protein>
<comment type="caution">
    <text evidence="7">The sequence shown here is derived from an EMBL/GenBank/DDBJ whole genome shotgun (WGS) entry which is preliminary data.</text>
</comment>
<dbReference type="PANTHER" id="PTHR42711:SF17">
    <property type="entry name" value="ABC TRANSPORTER ATP-BINDING PROTEIN"/>
    <property type="match status" value="1"/>
</dbReference>
<evidence type="ECO:0000256" key="4">
    <source>
        <dbReference type="ARBA" id="ARBA00022840"/>
    </source>
</evidence>
<dbReference type="InterPro" id="IPR003439">
    <property type="entry name" value="ABC_transporter-like_ATP-bd"/>
</dbReference>
<dbReference type="Pfam" id="PF00005">
    <property type="entry name" value="ABC_tran"/>
    <property type="match status" value="1"/>
</dbReference>
<dbReference type="PROSITE" id="PS00211">
    <property type="entry name" value="ABC_TRANSPORTER_1"/>
    <property type="match status" value="1"/>
</dbReference>
<dbReference type="GO" id="GO:0005524">
    <property type="term" value="F:ATP binding"/>
    <property type="evidence" value="ECO:0007669"/>
    <property type="project" value="UniProtKB-KW"/>
</dbReference>
<evidence type="ECO:0000256" key="3">
    <source>
        <dbReference type="ARBA" id="ARBA00022741"/>
    </source>
</evidence>
<sequence length="312" mass="32637">MTDNAIRARSLAKTFPARRGAGPVHAVRGVDLDVSPGEVIGLLGPNGAGKSTLIDMILGLTTPTGGELRVFGASPRAAVRAGRVGAMLQSGGLLPDLRVKDTVRMITATHPHPLPVDRVLAEADLTGIADRRVGSCSGGQQQRLRFALAVLADPDLLILDEPTAGMDAAARHDFWRAMHAQAERGRTIVFATHYIEEAQDFAERIVMVGAGRILADGPTDVVRRQVAGATVSAVLPPDLDPRTLPGVLAADRDGARTRLSTADSDALARHLLTATDARELAISPASLEDAFLALTDAGHPSDPHDAATPGKA</sequence>
<keyword evidence="8" id="KW-1185">Reference proteome</keyword>
<dbReference type="SMART" id="SM00382">
    <property type="entry name" value="AAA"/>
    <property type="match status" value="1"/>
</dbReference>
<keyword evidence="2" id="KW-0813">Transport</keyword>
<dbReference type="PANTHER" id="PTHR42711">
    <property type="entry name" value="ABC TRANSPORTER ATP-BINDING PROTEIN"/>
    <property type="match status" value="1"/>
</dbReference>
<keyword evidence="5" id="KW-0046">Antibiotic resistance</keyword>
<dbReference type="InterPro" id="IPR017871">
    <property type="entry name" value="ABC_transporter-like_CS"/>
</dbReference>
<evidence type="ECO:0000256" key="5">
    <source>
        <dbReference type="ARBA" id="ARBA00023251"/>
    </source>
</evidence>
<evidence type="ECO:0000259" key="6">
    <source>
        <dbReference type="PROSITE" id="PS50893"/>
    </source>
</evidence>
<dbReference type="GO" id="GO:0005886">
    <property type="term" value="C:plasma membrane"/>
    <property type="evidence" value="ECO:0007669"/>
    <property type="project" value="UniProtKB-SubCell"/>
</dbReference>
<keyword evidence="3" id="KW-0547">Nucleotide-binding</keyword>
<dbReference type="InterPro" id="IPR050763">
    <property type="entry name" value="ABC_transporter_ATP-binding"/>
</dbReference>
<dbReference type="InterPro" id="IPR027417">
    <property type="entry name" value="P-loop_NTPase"/>
</dbReference>
<keyword evidence="4 7" id="KW-0067">ATP-binding</keyword>
<dbReference type="AlphaFoldDB" id="A0A199NVL6"/>
<dbReference type="Proteomes" id="UP000053171">
    <property type="component" value="Unassembled WGS sequence"/>
</dbReference>
<dbReference type="GO" id="GO:0016887">
    <property type="term" value="F:ATP hydrolysis activity"/>
    <property type="evidence" value="ECO:0007669"/>
    <property type="project" value="InterPro"/>
</dbReference>
<proteinExistence type="predicted"/>
<reference evidence="7" key="1">
    <citation type="submission" date="2016-06" db="EMBL/GenBank/DDBJ databases">
        <title>Identification of putative biosynthetic pathways for the production of bioactive secondary metabolites by the marine actinomycete Kocuria kristinae RUTW2-3.</title>
        <authorList>
            <person name="Waterworth S.C."/>
            <person name="Walmsley T.A."/>
            <person name="Matongo T."/>
            <person name="Davies-Coleman M.T."/>
            <person name="Dorrington R.A."/>
        </authorList>
    </citation>
    <scope>NUCLEOTIDE SEQUENCE [LARGE SCALE GENOMIC DNA]</scope>
    <source>
        <strain evidence="7">RUTW2-3</strain>
    </source>
</reference>
<dbReference type="RefSeq" id="WP_055684510.1">
    <property type="nucleotide sequence ID" value="NZ_JBFBMA010000001.1"/>
</dbReference>
<dbReference type="Gene3D" id="3.40.50.300">
    <property type="entry name" value="P-loop containing nucleotide triphosphate hydrolases"/>
    <property type="match status" value="1"/>
</dbReference>
<dbReference type="EMBL" id="LJBJ02000002">
    <property type="protein sequence ID" value="OAX52663.1"/>
    <property type="molecule type" value="Genomic_DNA"/>
</dbReference>
<feature type="domain" description="ABC transporter" evidence="6">
    <location>
        <begin position="6"/>
        <end position="235"/>
    </location>
</feature>
<accession>A0A199NVL6</accession>
<comment type="subcellular location">
    <subcellularLocation>
        <location evidence="1">Cell membrane</location>
        <topology evidence="1">Peripheral membrane protein</topology>
    </subcellularLocation>
</comment>
<dbReference type="InterPro" id="IPR003593">
    <property type="entry name" value="AAA+_ATPase"/>
</dbReference>
<evidence type="ECO:0000256" key="2">
    <source>
        <dbReference type="ARBA" id="ARBA00022448"/>
    </source>
</evidence>
<dbReference type="SUPFAM" id="SSF52540">
    <property type="entry name" value="P-loop containing nucleoside triphosphate hydrolases"/>
    <property type="match status" value="1"/>
</dbReference>
<name>A0A199NVL6_9MICC</name>
<evidence type="ECO:0000313" key="8">
    <source>
        <dbReference type="Proteomes" id="UP000053171"/>
    </source>
</evidence>
<dbReference type="CDD" id="cd03230">
    <property type="entry name" value="ABC_DR_subfamily_A"/>
    <property type="match status" value="1"/>
</dbReference>
<gene>
    <name evidence="7" type="ORF">AN277_0201520</name>
</gene>
<dbReference type="GO" id="GO:0046677">
    <property type="term" value="P:response to antibiotic"/>
    <property type="evidence" value="ECO:0007669"/>
    <property type="project" value="UniProtKB-KW"/>
</dbReference>
<evidence type="ECO:0000313" key="7">
    <source>
        <dbReference type="EMBL" id="OAX52663.1"/>
    </source>
</evidence>
<dbReference type="PROSITE" id="PS50893">
    <property type="entry name" value="ABC_TRANSPORTER_2"/>
    <property type="match status" value="1"/>
</dbReference>